<dbReference type="Pfam" id="PF00296">
    <property type="entry name" value="Bac_luciferase"/>
    <property type="match status" value="1"/>
</dbReference>
<evidence type="ECO:0000313" key="2">
    <source>
        <dbReference type="EMBL" id="AXV07940.1"/>
    </source>
</evidence>
<dbReference type="PANTHER" id="PTHR43244">
    <property type="match status" value="1"/>
</dbReference>
<accession>A0A346Y0E3</accession>
<proteinExistence type="predicted"/>
<dbReference type="InterPro" id="IPR011251">
    <property type="entry name" value="Luciferase-like_dom"/>
</dbReference>
<feature type="domain" description="Luciferase-like" evidence="1">
    <location>
        <begin position="17"/>
        <end position="231"/>
    </location>
</feature>
<dbReference type="InterPro" id="IPR036661">
    <property type="entry name" value="Luciferase-like_sf"/>
</dbReference>
<organism evidence="2 3">
    <name type="scientific">Euzebya pacifica</name>
    <dbReference type="NCBI Taxonomy" id="1608957"/>
    <lineage>
        <taxon>Bacteria</taxon>
        <taxon>Bacillati</taxon>
        <taxon>Actinomycetota</taxon>
        <taxon>Nitriliruptoria</taxon>
        <taxon>Euzebyales</taxon>
    </lineage>
</organism>
<evidence type="ECO:0000313" key="3">
    <source>
        <dbReference type="Proteomes" id="UP000264006"/>
    </source>
</evidence>
<dbReference type="NCBIfam" id="TIGR03619">
    <property type="entry name" value="F420_Rv2161c"/>
    <property type="match status" value="1"/>
</dbReference>
<dbReference type="InterPro" id="IPR019921">
    <property type="entry name" value="Lucif-like_OxRdtase_Rv2161c"/>
</dbReference>
<gene>
    <name evidence="2" type="ORF">DVS28_a3265</name>
</gene>
<dbReference type="SUPFAM" id="SSF51679">
    <property type="entry name" value="Bacterial luciferase-like"/>
    <property type="match status" value="1"/>
</dbReference>
<dbReference type="RefSeq" id="WP_114592359.1">
    <property type="nucleotide sequence ID" value="NZ_CAXIBR010000007.1"/>
</dbReference>
<dbReference type="Gene3D" id="3.20.20.30">
    <property type="entry name" value="Luciferase-like domain"/>
    <property type="match status" value="1"/>
</dbReference>
<dbReference type="EMBL" id="CP031165">
    <property type="protein sequence ID" value="AXV07940.1"/>
    <property type="molecule type" value="Genomic_DNA"/>
</dbReference>
<dbReference type="PANTHER" id="PTHR43244:SF2">
    <property type="entry name" value="CONSERVED HYPOTHETICAL ALANINE AND PROLINE-RICH PROTEIN"/>
    <property type="match status" value="1"/>
</dbReference>
<sequence>MDIGLTYFPTHETLSPVDVATSAEGLGYESVFVTEHTHIPVSRRTPYPAGGDLPHEYAETWDPFVACTAMATVTTTLKVGTAICLVNQHDPIVLAKTVATLQHHSGGRFVFGVGPGWNVEEMNDHGVAFDERFAEMRERVHAMKAIWTHDEASYDGEHVSFEPMWSWPKPGHDVPVLVAGWGPTVLDRVMDYGDGWIPIGGRGAVLKTRVEELQARASEAGRGPMDITIYQPGPSEQLLEEYAEAGATRVLCALPHEDPDTMSARIERYAAFIG</sequence>
<name>A0A346Y0E3_9ACTN</name>
<dbReference type="InterPro" id="IPR050564">
    <property type="entry name" value="F420-G6PD/mer"/>
</dbReference>
<keyword evidence="3" id="KW-1185">Reference proteome</keyword>
<dbReference type="OrthoDB" id="3206024at2"/>
<protein>
    <submittedName>
        <fullName evidence="2">Putative N5, N10-methylenetetrahydromethanopterin reductase-related protein</fullName>
    </submittedName>
</protein>
<dbReference type="AlphaFoldDB" id="A0A346Y0E3"/>
<dbReference type="KEGG" id="euz:DVS28_a3265"/>
<dbReference type="Proteomes" id="UP000264006">
    <property type="component" value="Chromosome"/>
</dbReference>
<evidence type="ECO:0000259" key="1">
    <source>
        <dbReference type="Pfam" id="PF00296"/>
    </source>
</evidence>
<dbReference type="GO" id="GO:0016705">
    <property type="term" value="F:oxidoreductase activity, acting on paired donors, with incorporation or reduction of molecular oxygen"/>
    <property type="evidence" value="ECO:0007669"/>
    <property type="project" value="InterPro"/>
</dbReference>
<reference evidence="2 3" key="1">
    <citation type="submission" date="2018-09" db="EMBL/GenBank/DDBJ databases">
        <title>Complete genome sequence of Euzebya sp. DY32-46 isolated from seawater of Pacific Ocean.</title>
        <authorList>
            <person name="Xu L."/>
            <person name="Wu Y.-H."/>
            <person name="Xu X.-W."/>
        </authorList>
    </citation>
    <scope>NUCLEOTIDE SEQUENCE [LARGE SCALE GENOMIC DNA]</scope>
    <source>
        <strain evidence="2 3">DY32-46</strain>
    </source>
</reference>